<keyword evidence="4" id="KW-0949">S-adenosyl-L-methionine</keyword>
<evidence type="ECO:0000256" key="1">
    <source>
        <dbReference type="ARBA" id="ARBA00010203"/>
    </source>
</evidence>
<evidence type="ECO:0000256" key="7">
    <source>
        <dbReference type="ARBA" id="ARBA00049120"/>
    </source>
</evidence>
<evidence type="ECO:0000256" key="2">
    <source>
        <dbReference type="ARBA" id="ARBA00022603"/>
    </source>
</evidence>
<keyword evidence="6" id="KW-0238">DNA-binding</keyword>
<dbReference type="InterPro" id="IPR001091">
    <property type="entry name" value="RM_Methyltransferase"/>
</dbReference>
<reference evidence="11 12" key="1">
    <citation type="submission" date="2023-09" db="EMBL/GenBank/DDBJ databases">
        <authorList>
            <person name="Rey-Velasco X."/>
        </authorList>
    </citation>
    <scope>NUCLEOTIDE SEQUENCE [LARGE SCALE GENOMIC DNA]</scope>
    <source>
        <strain evidence="11 12">P385</strain>
    </source>
</reference>
<organism evidence="11 12">
    <name type="scientific">Spectribacter acetivorans</name>
    <dbReference type="NCBI Taxonomy" id="3075603"/>
    <lineage>
        <taxon>Bacteria</taxon>
        <taxon>Pseudomonadati</taxon>
        <taxon>Pseudomonadota</taxon>
        <taxon>Gammaproteobacteria</taxon>
        <taxon>Salinisphaerales</taxon>
        <taxon>Salinisphaeraceae</taxon>
        <taxon>Spectribacter</taxon>
    </lineage>
</organism>
<feature type="domain" description="DNA methylase N-4/N-6" evidence="9">
    <location>
        <begin position="118"/>
        <end position="376"/>
    </location>
</feature>
<evidence type="ECO:0000256" key="3">
    <source>
        <dbReference type="ARBA" id="ARBA00022679"/>
    </source>
</evidence>
<dbReference type="Proteomes" id="UP001259982">
    <property type="component" value="Unassembled WGS sequence"/>
</dbReference>
<evidence type="ECO:0000259" key="9">
    <source>
        <dbReference type="Pfam" id="PF01555"/>
    </source>
</evidence>
<dbReference type="EC" id="2.1.1.-" evidence="8"/>
<keyword evidence="2" id="KW-0489">Methyltransferase</keyword>
<feature type="domain" description="Restriction system protein Mrr-like N-terminal" evidence="10">
    <location>
        <begin position="4"/>
        <end position="84"/>
    </location>
</feature>
<dbReference type="PRINTS" id="PR00508">
    <property type="entry name" value="S21N4MTFRASE"/>
</dbReference>
<evidence type="ECO:0000256" key="4">
    <source>
        <dbReference type="ARBA" id="ARBA00022691"/>
    </source>
</evidence>
<dbReference type="Pfam" id="PF14338">
    <property type="entry name" value="Mrr_N"/>
    <property type="match status" value="1"/>
</dbReference>
<dbReference type="InterPro" id="IPR002941">
    <property type="entry name" value="DNA_methylase_N4/N6"/>
</dbReference>
<comment type="caution">
    <text evidence="11">The sequence shown here is derived from an EMBL/GenBank/DDBJ whole genome shotgun (WGS) entry which is preliminary data.</text>
</comment>
<proteinExistence type="inferred from homology"/>
<evidence type="ECO:0000256" key="6">
    <source>
        <dbReference type="ARBA" id="ARBA00023125"/>
    </source>
</evidence>
<dbReference type="EMBL" id="JAVRHY010000006">
    <property type="protein sequence ID" value="MDT0618482.1"/>
    <property type="molecule type" value="Genomic_DNA"/>
</dbReference>
<comment type="catalytic activity">
    <reaction evidence="7">
        <text>a 2'-deoxycytidine in DNA + S-adenosyl-L-methionine = an N(4)-methyl-2'-deoxycytidine in DNA + S-adenosyl-L-homocysteine + H(+)</text>
        <dbReference type="Rhea" id="RHEA:16857"/>
        <dbReference type="Rhea" id="RHEA-COMP:11369"/>
        <dbReference type="Rhea" id="RHEA-COMP:13674"/>
        <dbReference type="ChEBI" id="CHEBI:15378"/>
        <dbReference type="ChEBI" id="CHEBI:57856"/>
        <dbReference type="ChEBI" id="CHEBI:59789"/>
        <dbReference type="ChEBI" id="CHEBI:85452"/>
        <dbReference type="ChEBI" id="CHEBI:137933"/>
        <dbReference type="EC" id="2.1.1.113"/>
    </reaction>
</comment>
<dbReference type="InterPro" id="IPR017985">
    <property type="entry name" value="MeTrfase_CN4_CS"/>
</dbReference>
<dbReference type="PROSITE" id="PS00093">
    <property type="entry name" value="N4_MTASE"/>
    <property type="match status" value="1"/>
</dbReference>
<dbReference type="InterPro" id="IPR029063">
    <property type="entry name" value="SAM-dependent_MTases_sf"/>
</dbReference>
<accession>A0ABU3B9J5</accession>
<keyword evidence="3" id="KW-0808">Transferase</keyword>
<dbReference type="Pfam" id="PF01555">
    <property type="entry name" value="N6_N4_Mtase"/>
    <property type="match status" value="1"/>
</dbReference>
<comment type="similarity">
    <text evidence="1">Belongs to the N(4)/N(6)-methyltransferase family. N(4) subfamily.</text>
</comment>
<sequence>MVEAYAEAGGALSNQQLYERTAEKLGVQLDLFVEAEPVGEKGTKASKPTRHARWAQQTLKVNGLLERVERGVWQLTTEGKAKLRRPVKGMALLAFSTRLGIGVWGDCTDVVGGLETDITLVLTSPPYPLAKTRAYGNVREGEYVDWLCATLEGVIAKLAPGGSLMLVLGNDIFQPGSPARSLYKERLTLALNDRFGLSKMDSLIWFNNSKPPGPVQWASLNRSQLNTAYESVLWFTNDPSQVRSDNRRVLQPHRERQTRLMAAGGEQRNERHSDGAYSLRPGRSYARQTAGRIPKNVLPFGHQCADQKAYKIAAKALGLPVHGAPMPVSLCRFLIEFMTERGDLVMDPMAGSMSVAKAAELAGRRWLACEQYGEYVLGGSTRFEGQPGFWRNDALTGLAA</sequence>
<evidence type="ECO:0000313" key="12">
    <source>
        <dbReference type="Proteomes" id="UP001259982"/>
    </source>
</evidence>
<name>A0ABU3B9J5_9GAMM</name>
<protein>
    <recommendedName>
        <fullName evidence="8">Methyltransferase</fullName>
        <ecNumber evidence="8">2.1.1.-</ecNumber>
    </recommendedName>
</protein>
<evidence type="ECO:0000313" key="11">
    <source>
        <dbReference type="EMBL" id="MDT0618482.1"/>
    </source>
</evidence>
<dbReference type="SUPFAM" id="SSF53335">
    <property type="entry name" value="S-adenosyl-L-methionine-dependent methyltransferases"/>
    <property type="match status" value="1"/>
</dbReference>
<keyword evidence="5" id="KW-0680">Restriction system</keyword>
<dbReference type="RefSeq" id="WP_311658603.1">
    <property type="nucleotide sequence ID" value="NZ_JAVRHY010000006.1"/>
</dbReference>
<evidence type="ECO:0000259" key="10">
    <source>
        <dbReference type="Pfam" id="PF14338"/>
    </source>
</evidence>
<gene>
    <name evidence="11" type="ORF">RM531_08330</name>
</gene>
<evidence type="ECO:0000256" key="8">
    <source>
        <dbReference type="RuleBase" id="RU362026"/>
    </source>
</evidence>
<dbReference type="InterPro" id="IPR025745">
    <property type="entry name" value="Mrr-like_N_dom"/>
</dbReference>
<dbReference type="Gene3D" id="3.40.50.150">
    <property type="entry name" value="Vaccinia Virus protein VP39"/>
    <property type="match status" value="1"/>
</dbReference>
<evidence type="ECO:0000256" key="5">
    <source>
        <dbReference type="ARBA" id="ARBA00022747"/>
    </source>
</evidence>
<keyword evidence="12" id="KW-1185">Reference proteome</keyword>